<evidence type="ECO:0000313" key="4">
    <source>
        <dbReference type="Proteomes" id="UP001071230"/>
    </source>
</evidence>
<proteinExistence type="predicted"/>
<gene>
    <name evidence="2" type="ORF">DEACI_1359</name>
    <name evidence="3" type="ORF">DEACI_3971</name>
</gene>
<dbReference type="PROSITE" id="PS50943">
    <property type="entry name" value="HTH_CROC1"/>
    <property type="match status" value="1"/>
</dbReference>
<dbReference type="InterPro" id="IPR010982">
    <property type="entry name" value="Lambda_DNA-bd_dom_sf"/>
</dbReference>
<sequence length="122" mass="13745">MLKGGTALKAYLSEHNIRQAALAKSCGLSESYLSKILSGQRRSPRFAILLRLAAEIDLPVRRVRELLDSPYDSFISERILLERATKQFFDLLRQVFCDHETPGTCRADSSLSCRHPIVPPLC</sequence>
<accession>A0A8S0XB33</accession>
<reference evidence="2" key="2">
    <citation type="submission" date="2020-01" db="EMBL/GenBank/DDBJ databases">
        <authorList>
            <person name="Hornung B."/>
        </authorList>
    </citation>
    <scope>NUCLEOTIDE SEQUENCE</scope>
    <source>
        <strain evidence="2">PacBioINE</strain>
    </source>
</reference>
<dbReference type="CDD" id="cd00093">
    <property type="entry name" value="HTH_XRE"/>
    <property type="match status" value="1"/>
</dbReference>
<dbReference type="EMBL" id="CDGJ01000132">
    <property type="protein sequence ID" value="CEJ09487.1"/>
    <property type="molecule type" value="Genomic_DNA"/>
</dbReference>
<dbReference type="SUPFAM" id="SSF47413">
    <property type="entry name" value="lambda repressor-like DNA-binding domains"/>
    <property type="match status" value="1"/>
</dbReference>
<feature type="domain" description="HTH cro/C1-type" evidence="1">
    <location>
        <begin position="8"/>
        <end position="63"/>
    </location>
</feature>
<name>A0A8S0XB33_9FIRM</name>
<dbReference type="Proteomes" id="UP001071230">
    <property type="component" value="Unassembled WGS sequence"/>
</dbReference>
<evidence type="ECO:0000313" key="2">
    <source>
        <dbReference type="EMBL" id="CAA7600706.1"/>
    </source>
</evidence>
<reference evidence="3" key="1">
    <citation type="submission" date="2014-11" db="EMBL/GenBank/DDBJ databases">
        <authorList>
            <person name="Hornung B.V."/>
        </authorList>
    </citation>
    <scope>NUCLEOTIDE SEQUENCE</scope>
    <source>
        <strain evidence="3">INE</strain>
    </source>
</reference>
<dbReference type="Proteomes" id="UP000836597">
    <property type="component" value="Chromosome"/>
</dbReference>
<organism evidence="2">
    <name type="scientific">Acididesulfobacillus acetoxydans</name>
    <dbReference type="NCBI Taxonomy" id="1561005"/>
    <lineage>
        <taxon>Bacteria</taxon>
        <taxon>Bacillati</taxon>
        <taxon>Bacillota</taxon>
        <taxon>Clostridia</taxon>
        <taxon>Eubacteriales</taxon>
        <taxon>Peptococcaceae</taxon>
        <taxon>Acididesulfobacillus</taxon>
    </lineage>
</organism>
<keyword evidence="4" id="KW-1185">Reference proteome</keyword>
<dbReference type="KEGG" id="aacx:DEACI_1359"/>
<dbReference type="Gene3D" id="1.10.260.40">
    <property type="entry name" value="lambda repressor-like DNA-binding domains"/>
    <property type="match status" value="1"/>
</dbReference>
<evidence type="ECO:0000313" key="3">
    <source>
        <dbReference type="EMBL" id="CEJ09487.1"/>
    </source>
</evidence>
<dbReference type="RefSeq" id="WP_372503697.1">
    <property type="nucleotide sequence ID" value="NZ_CDGJ01000132.1"/>
</dbReference>
<dbReference type="Pfam" id="PF01381">
    <property type="entry name" value="HTH_3"/>
    <property type="match status" value="1"/>
</dbReference>
<dbReference type="InterPro" id="IPR001387">
    <property type="entry name" value="Cro/C1-type_HTH"/>
</dbReference>
<dbReference type="GO" id="GO:0003677">
    <property type="term" value="F:DNA binding"/>
    <property type="evidence" value="ECO:0007669"/>
    <property type="project" value="InterPro"/>
</dbReference>
<dbReference type="SMART" id="SM00530">
    <property type="entry name" value="HTH_XRE"/>
    <property type="match status" value="1"/>
</dbReference>
<dbReference type="AlphaFoldDB" id="A0A8S0XB33"/>
<protein>
    <submittedName>
        <fullName evidence="2">Cro/C1-type HTH domain protein</fullName>
    </submittedName>
    <submittedName>
        <fullName evidence="3">Helix-turn-helix</fullName>
    </submittedName>
</protein>
<evidence type="ECO:0000259" key="1">
    <source>
        <dbReference type="PROSITE" id="PS50943"/>
    </source>
</evidence>
<dbReference type="EMBL" id="LR746496">
    <property type="protein sequence ID" value="CAA7600706.1"/>
    <property type="molecule type" value="Genomic_DNA"/>
</dbReference>